<dbReference type="PROSITE" id="PS00141">
    <property type="entry name" value="ASP_PROTEASE"/>
    <property type="match status" value="1"/>
</dbReference>
<reference evidence="5" key="2">
    <citation type="submission" date="2023-06" db="EMBL/GenBank/DDBJ databases">
        <authorList>
            <person name="Ma L."/>
            <person name="Liu K.-W."/>
            <person name="Li Z."/>
            <person name="Hsiao Y.-Y."/>
            <person name="Qi Y."/>
            <person name="Fu T."/>
            <person name="Tang G."/>
            <person name="Zhang D."/>
            <person name="Sun W.-H."/>
            <person name="Liu D.-K."/>
            <person name="Li Y."/>
            <person name="Chen G.-Z."/>
            <person name="Liu X.-D."/>
            <person name="Liao X.-Y."/>
            <person name="Jiang Y.-T."/>
            <person name="Yu X."/>
            <person name="Hao Y."/>
            <person name="Huang J."/>
            <person name="Zhao X.-W."/>
            <person name="Ke S."/>
            <person name="Chen Y.-Y."/>
            <person name="Wu W.-L."/>
            <person name="Hsu J.-L."/>
            <person name="Lin Y.-F."/>
            <person name="Huang M.-D."/>
            <person name="Li C.-Y."/>
            <person name="Huang L."/>
            <person name="Wang Z.-W."/>
            <person name="Zhao X."/>
            <person name="Zhong W.-Y."/>
            <person name="Peng D.-H."/>
            <person name="Ahmad S."/>
            <person name="Lan S."/>
            <person name="Zhang J.-S."/>
            <person name="Tsai W.-C."/>
            <person name="Van De Peer Y."/>
            <person name="Liu Z.-J."/>
        </authorList>
    </citation>
    <scope>NUCLEOTIDE SEQUENCE</scope>
    <source>
        <strain evidence="5">CP</strain>
        <tissue evidence="5">Leaves</tissue>
    </source>
</reference>
<gene>
    <name evidence="5" type="primary">ASPG1</name>
    <name evidence="5" type="ORF">QJS10_CPA08g01924</name>
</gene>
<accession>A0AAV9ECR6</accession>
<evidence type="ECO:0000256" key="3">
    <source>
        <dbReference type="RuleBase" id="RU000454"/>
    </source>
</evidence>
<comment type="caution">
    <text evidence="5">The sequence shown here is derived from an EMBL/GenBank/DDBJ whole genome shotgun (WGS) entry which is preliminary data.</text>
</comment>
<dbReference type="Pfam" id="PF14541">
    <property type="entry name" value="TAXi_C"/>
    <property type="match status" value="1"/>
</dbReference>
<name>A0AAV9ECR6_ACOCL</name>
<dbReference type="InterPro" id="IPR032799">
    <property type="entry name" value="TAXi_C"/>
</dbReference>
<dbReference type="InterPro" id="IPR001461">
    <property type="entry name" value="Aspartic_peptidase_A1"/>
</dbReference>
<dbReference type="PRINTS" id="PR00792">
    <property type="entry name" value="PEPSIN"/>
</dbReference>
<dbReference type="Proteomes" id="UP001180020">
    <property type="component" value="Unassembled WGS sequence"/>
</dbReference>
<dbReference type="GO" id="GO:0006508">
    <property type="term" value="P:proteolysis"/>
    <property type="evidence" value="ECO:0007669"/>
    <property type="project" value="UniProtKB-KW"/>
</dbReference>
<dbReference type="SUPFAM" id="SSF50630">
    <property type="entry name" value="Acid proteases"/>
    <property type="match status" value="1"/>
</dbReference>
<dbReference type="InterPro" id="IPR033121">
    <property type="entry name" value="PEPTIDASE_A1"/>
</dbReference>
<sequence length="469" mass="49428">MWRLQPPSLQQIQSFHPLGEMGLVFFFFSLSFSLLLGASESADKSCYAQFQGDQHHLNASGLHLTLHHVHGPCSPFSAPPLPFSDLLRHDELRVRSLNSRLTRKKPIKSPLDPVQPESINLPMNPGQSVSVGNYVAKIGLGTPSRAYIVVVDTGSSLSWIQCQPCRVSCHPQQGPIFDPASSNTYRASTCKSDECMGLPSATLNPNGCTSSNTCLYQASYGDGSMSVGYLSRDTLALNSGQSVPGFIYGCGQDNEGLFGASAGLVGLARNKLSMLAQLAPKYGYAFSYCLPTTASTGYLSIGASAVPGAKYTNMYSSVGASLYSLKLTSIEVGGRALALSGRAYGGPTIIDSGTVISRIQPAVYDALSRAVARAMAGVARAPGYSILDTCFKGSAARAGAPAVKMVFEGGAELDLKPQNLLIDIDSGTTCLAFAKASGVAIVGNRQQQTFRVVYDVARSKIGFAPGGCS</sequence>
<dbReference type="GO" id="GO:0004190">
    <property type="term" value="F:aspartic-type endopeptidase activity"/>
    <property type="evidence" value="ECO:0007669"/>
    <property type="project" value="UniProtKB-KW"/>
</dbReference>
<keyword evidence="3" id="KW-0064">Aspartyl protease</keyword>
<evidence type="ECO:0000313" key="6">
    <source>
        <dbReference type="Proteomes" id="UP001180020"/>
    </source>
</evidence>
<protein>
    <submittedName>
        <fullName evidence="5">Protein ASPARTIC PROTEASE IN GUARD CELL 1</fullName>
    </submittedName>
</protein>
<dbReference type="AlphaFoldDB" id="A0AAV9ECR6"/>
<reference evidence="5" key="1">
    <citation type="journal article" date="2023" name="Nat. Commun.">
        <title>Diploid and tetraploid genomes of Acorus and the evolution of monocots.</title>
        <authorList>
            <person name="Ma L."/>
            <person name="Liu K.W."/>
            <person name="Li Z."/>
            <person name="Hsiao Y.Y."/>
            <person name="Qi Y."/>
            <person name="Fu T."/>
            <person name="Tang G.D."/>
            <person name="Zhang D."/>
            <person name="Sun W.H."/>
            <person name="Liu D.K."/>
            <person name="Li Y."/>
            <person name="Chen G.Z."/>
            <person name="Liu X.D."/>
            <person name="Liao X.Y."/>
            <person name="Jiang Y.T."/>
            <person name="Yu X."/>
            <person name="Hao Y."/>
            <person name="Huang J."/>
            <person name="Zhao X.W."/>
            <person name="Ke S."/>
            <person name="Chen Y.Y."/>
            <person name="Wu W.L."/>
            <person name="Hsu J.L."/>
            <person name="Lin Y.F."/>
            <person name="Huang M.D."/>
            <person name="Li C.Y."/>
            <person name="Huang L."/>
            <person name="Wang Z.W."/>
            <person name="Zhao X."/>
            <person name="Zhong W.Y."/>
            <person name="Peng D.H."/>
            <person name="Ahmad S."/>
            <person name="Lan S."/>
            <person name="Zhang J.S."/>
            <person name="Tsai W.C."/>
            <person name="Van de Peer Y."/>
            <person name="Liu Z.J."/>
        </authorList>
    </citation>
    <scope>NUCLEOTIDE SEQUENCE</scope>
    <source>
        <strain evidence="5">CP</strain>
    </source>
</reference>
<dbReference type="Pfam" id="PF14543">
    <property type="entry name" value="TAXi_N"/>
    <property type="match status" value="1"/>
</dbReference>
<dbReference type="PROSITE" id="PS51767">
    <property type="entry name" value="PEPTIDASE_A1"/>
    <property type="match status" value="1"/>
</dbReference>
<feature type="active site" evidence="2">
    <location>
        <position position="152"/>
    </location>
</feature>
<dbReference type="PANTHER" id="PTHR13683:SF809">
    <property type="entry name" value="PEPTIDASE A1 DOMAIN-CONTAINING PROTEIN"/>
    <property type="match status" value="1"/>
</dbReference>
<comment type="similarity">
    <text evidence="1 3">Belongs to the peptidase A1 family.</text>
</comment>
<dbReference type="Gene3D" id="2.40.70.10">
    <property type="entry name" value="Acid Proteases"/>
    <property type="match status" value="2"/>
</dbReference>
<feature type="domain" description="Peptidase A1" evidence="4">
    <location>
        <begin position="134"/>
        <end position="464"/>
    </location>
</feature>
<proteinExistence type="inferred from homology"/>
<dbReference type="InterPro" id="IPR032861">
    <property type="entry name" value="TAXi_N"/>
</dbReference>
<keyword evidence="6" id="KW-1185">Reference proteome</keyword>
<organism evidence="5 6">
    <name type="scientific">Acorus calamus</name>
    <name type="common">Sweet flag</name>
    <dbReference type="NCBI Taxonomy" id="4465"/>
    <lineage>
        <taxon>Eukaryota</taxon>
        <taxon>Viridiplantae</taxon>
        <taxon>Streptophyta</taxon>
        <taxon>Embryophyta</taxon>
        <taxon>Tracheophyta</taxon>
        <taxon>Spermatophyta</taxon>
        <taxon>Magnoliopsida</taxon>
        <taxon>Liliopsida</taxon>
        <taxon>Acoraceae</taxon>
        <taxon>Acorus</taxon>
    </lineage>
</organism>
<dbReference type="PANTHER" id="PTHR13683">
    <property type="entry name" value="ASPARTYL PROTEASES"/>
    <property type="match status" value="1"/>
</dbReference>
<keyword evidence="3" id="KW-0378">Hydrolase</keyword>
<evidence type="ECO:0000256" key="2">
    <source>
        <dbReference type="PIRSR" id="PIRSR601461-1"/>
    </source>
</evidence>
<dbReference type="InterPro" id="IPR021109">
    <property type="entry name" value="Peptidase_aspartic_dom_sf"/>
</dbReference>
<dbReference type="InterPro" id="IPR001969">
    <property type="entry name" value="Aspartic_peptidase_AS"/>
</dbReference>
<dbReference type="EMBL" id="JAUJYO010000008">
    <property type="protein sequence ID" value="KAK1310949.1"/>
    <property type="molecule type" value="Genomic_DNA"/>
</dbReference>
<keyword evidence="3 5" id="KW-0645">Protease</keyword>
<feature type="active site" evidence="2">
    <location>
        <position position="351"/>
    </location>
</feature>
<evidence type="ECO:0000259" key="4">
    <source>
        <dbReference type="PROSITE" id="PS51767"/>
    </source>
</evidence>
<dbReference type="FunFam" id="2.40.70.10:FF:000031">
    <property type="entry name" value="Aspartyl protease AED1"/>
    <property type="match status" value="1"/>
</dbReference>
<evidence type="ECO:0000313" key="5">
    <source>
        <dbReference type="EMBL" id="KAK1310949.1"/>
    </source>
</evidence>
<evidence type="ECO:0000256" key="1">
    <source>
        <dbReference type="ARBA" id="ARBA00007447"/>
    </source>
</evidence>